<sequence>MSLSHTHRQLGRGQLLPRLALTSGGVKPLSTSSRLFARKDPGDPCSDGTALSQWRGANQAGIVHLLVVTWGVARCIPLAATCCSPWVWCPPGKPCDCSTQGMGDGGDNGNGSGGDDDSSNDDGDSGGGNDSGNNDSGSGSGGDSGNNDGGNSGDNDSGSENGDNDNNDAGPDGNSSSAPVTSPSSTTTATPTTSSSNIHVVSLTSTITTTPTSTPISGICPAGEKRCDNVCIPQDAVCCNDGHNGYCQAGNFCYSGGCCPEGRTCASGSGSNAGISLRLGSGEKLVLLTGLVSTVLAYVAGF</sequence>
<dbReference type="OrthoDB" id="5152093at2759"/>
<gene>
    <name evidence="2" type="ORF">CTHT_0041480</name>
</gene>
<evidence type="ECO:0000313" key="3">
    <source>
        <dbReference type="Proteomes" id="UP000008066"/>
    </source>
</evidence>
<evidence type="ECO:0000256" key="1">
    <source>
        <dbReference type="SAM" id="MobiDB-lite"/>
    </source>
</evidence>
<evidence type="ECO:0000313" key="2">
    <source>
        <dbReference type="EMBL" id="EGS19669.1"/>
    </source>
</evidence>
<dbReference type="HOGENOM" id="CLU_921339_0_0_1"/>
<dbReference type="EMBL" id="GL988043">
    <property type="protein sequence ID" value="EGS19669.1"/>
    <property type="molecule type" value="Genomic_DNA"/>
</dbReference>
<feature type="compositionally biased region" description="Low complexity" evidence="1">
    <location>
        <begin position="167"/>
        <end position="196"/>
    </location>
</feature>
<dbReference type="eggNOG" id="ENOG502RSGE">
    <property type="taxonomic scope" value="Eukaryota"/>
</dbReference>
<reference evidence="2 3" key="1">
    <citation type="journal article" date="2011" name="Cell">
        <title>Insight into structure and assembly of the nuclear pore complex by utilizing the genome of a eukaryotic thermophile.</title>
        <authorList>
            <person name="Amlacher S."/>
            <person name="Sarges P."/>
            <person name="Flemming D."/>
            <person name="van Noort V."/>
            <person name="Kunze R."/>
            <person name="Devos D.P."/>
            <person name="Arumugam M."/>
            <person name="Bork P."/>
            <person name="Hurt E."/>
        </authorList>
    </citation>
    <scope>NUCLEOTIDE SEQUENCE [LARGE SCALE GENOMIC DNA]</scope>
    <source>
        <strain evidence="3">DSM 1495 / CBS 144.50 / IMI 039719</strain>
    </source>
</reference>
<dbReference type="KEGG" id="cthr:CTHT_0041480"/>
<dbReference type="GeneID" id="18258186"/>
<keyword evidence="3" id="KW-1185">Reference proteome</keyword>
<accession>G0SA97</accession>
<dbReference type="RefSeq" id="XP_006694554.1">
    <property type="nucleotide sequence ID" value="XM_006694491.1"/>
</dbReference>
<feature type="compositionally biased region" description="Gly residues" evidence="1">
    <location>
        <begin position="138"/>
        <end position="152"/>
    </location>
</feature>
<organism evidence="3">
    <name type="scientific">Chaetomium thermophilum (strain DSM 1495 / CBS 144.50 / IMI 039719)</name>
    <name type="common">Thermochaetoides thermophila</name>
    <dbReference type="NCBI Taxonomy" id="759272"/>
    <lineage>
        <taxon>Eukaryota</taxon>
        <taxon>Fungi</taxon>
        <taxon>Dikarya</taxon>
        <taxon>Ascomycota</taxon>
        <taxon>Pezizomycotina</taxon>
        <taxon>Sordariomycetes</taxon>
        <taxon>Sordariomycetidae</taxon>
        <taxon>Sordariales</taxon>
        <taxon>Chaetomiaceae</taxon>
        <taxon>Thermochaetoides</taxon>
    </lineage>
</organism>
<name>G0SA97_CHATD</name>
<dbReference type="Proteomes" id="UP000008066">
    <property type="component" value="Unassembled WGS sequence"/>
</dbReference>
<feature type="region of interest" description="Disordered" evidence="1">
    <location>
        <begin position="106"/>
        <end position="196"/>
    </location>
</feature>
<proteinExistence type="predicted"/>
<feature type="compositionally biased region" description="Acidic residues" evidence="1">
    <location>
        <begin position="114"/>
        <end position="124"/>
    </location>
</feature>
<dbReference type="AlphaFoldDB" id="G0SA97"/>
<protein>
    <submittedName>
        <fullName evidence="2">Uncharacterized protein</fullName>
    </submittedName>
</protein>